<sequence length="380" mass="42149">MVSSCPEAWGGSEELWAGAALHLKAAGHEVQAFKTNVDYQHPRILGLHAAGCQVTDLEQLPALRTRLLNRLLPYHRQYSRRRLAQQVLRRGLLAFQPGLVLVSQGSNFDGIPYAQVCQELGLPFVLLAQKAVDFFFPPWYEREVIQAAYRAARHCYFVARHNLELTQFQLGQQLPAASVVWNPYNVPFHSESPLPSITPEATIRLACVARLEVLDKGLDLLLQVLSQDKWRNRPLQVTCFGSGADRQALEEMTAMLRLGDTVRFAGQVSDVQAIWQSHHALVLPSRNEGLPLALVEAMLCGRPAIATNAGGIGEILVDNETGFLAESASVAALDQALERAWRHRTDWQRLGSAAARHARATVPTDPARHFSEKLRSLALV</sequence>
<keyword evidence="3" id="KW-1185">Reference proteome</keyword>
<gene>
    <name evidence="2" type="ORF">GCM10023185_32630</name>
</gene>
<dbReference type="Gene3D" id="3.40.50.2000">
    <property type="entry name" value="Glycogen Phosphorylase B"/>
    <property type="match status" value="2"/>
</dbReference>
<feature type="domain" description="Glycosyl transferase family 1" evidence="1">
    <location>
        <begin position="204"/>
        <end position="354"/>
    </location>
</feature>
<dbReference type="InterPro" id="IPR001296">
    <property type="entry name" value="Glyco_trans_1"/>
</dbReference>
<dbReference type="Pfam" id="PF00534">
    <property type="entry name" value="Glycos_transf_1"/>
    <property type="match status" value="1"/>
</dbReference>
<name>A0ABP8IMV3_9BACT</name>
<dbReference type="SUPFAM" id="SSF53756">
    <property type="entry name" value="UDP-Glycosyltransferase/glycogen phosphorylase"/>
    <property type="match status" value="1"/>
</dbReference>
<dbReference type="PANTHER" id="PTHR12526:SF636">
    <property type="entry name" value="BLL3647 PROTEIN"/>
    <property type="match status" value="1"/>
</dbReference>
<dbReference type="EMBL" id="BAABGZ010000069">
    <property type="protein sequence ID" value="GAA4363688.1"/>
    <property type="molecule type" value="Genomic_DNA"/>
</dbReference>
<proteinExistence type="predicted"/>
<organism evidence="2 3">
    <name type="scientific">Hymenobacter saemangeumensis</name>
    <dbReference type="NCBI Taxonomy" id="1084522"/>
    <lineage>
        <taxon>Bacteria</taxon>
        <taxon>Pseudomonadati</taxon>
        <taxon>Bacteroidota</taxon>
        <taxon>Cytophagia</taxon>
        <taxon>Cytophagales</taxon>
        <taxon>Hymenobacteraceae</taxon>
        <taxon>Hymenobacter</taxon>
    </lineage>
</organism>
<protein>
    <recommendedName>
        <fullName evidence="1">Glycosyl transferase family 1 domain-containing protein</fullName>
    </recommendedName>
</protein>
<dbReference type="RefSeq" id="WP_345237174.1">
    <property type="nucleotide sequence ID" value="NZ_BAABGZ010000069.1"/>
</dbReference>
<evidence type="ECO:0000313" key="3">
    <source>
        <dbReference type="Proteomes" id="UP001501153"/>
    </source>
</evidence>
<evidence type="ECO:0000313" key="2">
    <source>
        <dbReference type="EMBL" id="GAA4363688.1"/>
    </source>
</evidence>
<dbReference type="Proteomes" id="UP001501153">
    <property type="component" value="Unassembled WGS sequence"/>
</dbReference>
<evidence type="ECO:0000259" key="1">
    <source>
        <dbReference type="Pfam" id="PF00534"/>
    </source>
</evidence>
<accession>A0ABP8IMV3</accession>
<reference evidence="3" key="1">
    <citation type="journal article" date="2019" name="Int. J. Syst. Evol. Microbiol.">
        <title>The Global Catalogue of Microorganisms (GCM) 10K type strain sequencing project: providing services to taxonomists for standard genome sequencing and annotation.</title>
        <authorList>
            <consortium name="The Broad Institute Genomics Platform"/>
            <consortium name="The Broad Institute Genome Sequencing Center for Infectious Disease"/>
            <person name="Wu L."/>
            <person name="Ma J."/>
        </authorList>
    </citation>
    <scope>NUCLEOTIDE SEQUENCE [LARGE SCALE GENOMIC DNA]</scope>
    <source>
        <strain evidence="3">JCM 17923</strain>
    </source>
</reference>
<comment type="caution">
    <text evidence="2">The sequence shown here is derived from an EMBL/GenBank/DDBJ whole genome shotgun (WGS) entry which is preliminary data.</text>
</comment>
<dbReference type="PANTHER" id="PTHR12526">
    <property type="entry name" value="GLYCOSYLTRANSFERASE"/>
    <property type="match status" value="1"/>
</dbReference>